<dbReference type="GO" id="GO:0003918">
    <property type="term" value="F:DNA topoisomerase type II (double strand cut, ATP-hydrolyzing) activity"/>
    <property type="evidence" value="ECO:0000318"/>
    <property type="project" value="GO_Central"/>
</dbReference>
<name>A0A1U8Q5L4_NELNU</name>
<dbReference type="PROSITE" id="PS00177">
    <property type="entry name" value="TOPOISOMERASE_II"/>
    <property type="match status" value="1"/>
</dbReference>
<evidence type="ECO:0000256" key="7">
    <source>
        <dbReference type="ARBA" id="ARBA00022840"/>
    </source>
</evidence>
<proteinExistence type="inferred from homology"/>
<dbReference type="InterPro" id="IPR013757">
    <property type="entry name" value="Topo_IIA_A_a_sf"/>
</dbReference>
<dbReference type="InterPro" id="IPR050634">
    <property type="entry name" value="DNA_Topoisomerase_II"/>
</dbReference>
<dbReference type="Gene3D" id="1.10.268.10">
    <property type="entry name" value="Topoisomerase, domain 3"/>
    <property type="match status" value="1"/>
</dbReference>
<dbReference type="FunFam" id="3.90.199.10:FF:000002">
    <property type="entry name" value="DNA topoisomerase 2"/>
    <property type="match status" value="1"/>
</dbReference>
<protein>
    <recommendedName>
        <fullName evidence="13">DNA topoisomerase 2</fullName>
        <ecNumber evidence="13">5.6.2.2</ecNumber>
    </recommendedName>
</protein>
<dbReference type="SUPFAM" id="SSF55874">
    <property type="entry name" value="ATPase domain of HSP90 chaperone/DNA topoisomerase II/histidine kinase"/>
    <property type="match status" value="1"/>
</dbReference>
<dbReference type="Gene3D" id="3.90.199.10">
    <property type="entry name" value="Topoisomerase II, domain 5"/>
    <property type="match status" value="1"/>
</dbReference>
<feature type="active site" description="O-(5'-phospho-DNA)-tyrosine intermediate" evidence="12">
    <location>
        <position position="792"/>
    </location>
</feature>
<evidence type="ECO:0000259" key="16">
    <source>
        <dbReference type="PROSITE" id="PS52040"/>
    </source>
</evidence>
<gene>
    <name evidence="18" type="primary">LOC104597381</name>
</gene>
<dbReference type="FunFam" id="3.30.565.10:FF:000004">
    <property type="entry name" value="DNA topoisomerase 2"/>
    <property type="match status" value="1"/>
</dbReference>
<dbReference type="PRINTS" id="PR00418">
    <property type="entry name" value="TPI2FAMILY"/>
</dbReference>
<feature type="region of interest" description="Disordered" evidence="14">
    <location>
        <begin position="1133"/>
        <end position="1182"/>
    </location>
</feature>
<dbReference type="SUPFAM" id="SSF54211">
    <property type="entry name" value="Ribosomal protein S5 domain 2-like"/>
    <property type="match status" value="1"/>
</dbReference>
<feature type="compositionally biased region" description="Low complexity" evidence="14">
    <location>
        <begin position="1418"/>
        <end position="1429"/>
    </location>
</feature>
<feature type="compositionally biased region" description="Acidic residues" evidence="14">
    <location>
        <begin position="1455"/>
        <end position="1471"/>
    </location>
</feature>
<keyword evidence="5" id="KW-0479">Metal-binding</keyword>
<dbReference type="GO" id="GO:0000712">
    <property type="term" value="P:resolution of meiotic recombination intermediates"/>
    <property type="evidence" value="ECO:0000318"/>
    <property type="project" value="GO_Central"/>
</dbReference>
<evidence type="ECO:0000313" key="17">
    <source>
        <dbReference type="Proteomes" id="UP000189703"/>
    </source>
</evidence>
<dbReference type="Gene3D" id="3.30.230.10">
    <property type="match status" value="1"/>
</dbReference>
<keyword evidence="17" id="KW-1185">Reference proteome</keyword>
<dbReference type="InterPro" id="IPR001154">
    <property type="entry name" value="TopoII_euk"/>
</dbReference>
<dbReference type="InterPro" id="IPR013759">
    <property type="entry name" value="Topo_IIA_B_C"/>
</dbReference>
<dbReference type="InterPro" id="IPR034157">
    <property type="entry name" value="TOPRIM_TopoII"/>
</dbReference>
<dbReference type="Gene3D" id="3.40.50.670">
    <property type="match status" value="1"/>
</dbReference>
<dbReference type="FunFam" id="3.30.230.10:FF:000008">
    <property type="entry name" value="DNA topoisomerase 2"/>
    <property type="match status" value="1"/>
</dbReference>
<feature type="compositionally biased region" description="Basic and acidic residues" evidence="14">
    <location>
        <begin position="1133"/>
        <end position="1153"/>
    </location>
</feature>
<dbReference type="InterPro" id="IPR036890">
    <property type="entry name" value="HATPase_C_sf"/>
</dbReference>
<keyword evidence="8" id="KW-0460">Magnesium</keyword>
<dbReference type="CDD" id="cd03481">
    <property type="entry name" value="TopoIIA_Trans_ScTopoIIA"/>
    <property type="match status" value="1"/>
</dbReference>
<dbReference type="FunCoup" id="A0A1U8Q5L4">
    <property type="interactions" value="2528"/>
</dbReference>
<dbReference type="InParanoid" id="A0A1U8Q5L4"/>
<organism evidence="17 18">
    <name type="scientific">Nelumbo nucifera</name>
    <name type="common">Sacred lotus</name>
    <dbReference type="NCBI Taxonomy" id="4432"/>
    <lineage>
        <taxon>Eukaryota</taxon>
        <taxon>Viridiplantae</taxon>
        <taxon>Streptophyta</taxon>
        <taxon>Embryophyta</taxon>
        <taxon>Tracheophyta</taxon>
        <taxon>Spermatophyta</taxon>
        <taxon>Magnoliopsida</taxon>
        <taxon>Proteales</taxon>
        <taxon>Nelumbonaceae</taxon>
        <taxon>Nelumbo</taxon>
    </lineage>
</organism>
<dbReference type="PROSITE" id="PS50880">
    <property type="entry name" value="TOPRIM"/>
    <property type="match status" value="1"/>
</dbReference>
<dbReference type="FunFam" id="3.40.50.670:FF:000001">
    <property type="entry name" value="DNA topoisomerase 2"/>
    <property type="match status" value="2"/>
</dbReference>
<dbReference type="eggNOG" id="KOG0355">
    <property type="taxonomic scope" value="Eukaryota"/>
</dbReference>
<dbReference type="PROSITE" id="PS52040">
    <property type="entry name" value="TOPO_IIA"/>
    <property type="match status" value="1"/>
</dbReference>
<keyword evidence="7 13" id="KW-0067">ATP-binding</keyword>
<feature type="region of interest" description="Disordered" evidence="14">
    <location>
        <begin position="1393"/>
        <end position="1471"/>
    </location>
</feature>
<dbReference type="InterPro" id="IPR013506">
    <property type="entry name" value="Topo_IIA_bsu_dom2"/>
</dbReference>
<dbReference type="SMART" id="SM00434">
    <property type="entry name" value="TOP4c"/>
    <property type="match status" value="1"/>
</dbReference>
<evidence type="ECO:0000256" key="13">
    <source>
        <dbReference type="RuleBase" id="RU362094"/>
    </source>
</evidence>
<evidence type="ECO:0000259" key="15">
    <source>
        <dbReference type="PROSITE" id="PS50880"/>
    </source>
</evidence>
<dbReference type="KEGG" id="nnu:104597381"/>
<dbReference type="GO" id="GO:0006265">
    <property type="term" value="P:DNA topological change"/>
    <property type="evidence" value="ECO:0007669"/>
    <property type="project" value="UniProtKB-UniRule"/>
</dbReference>
<feature type="region of interest" description="Disordered" evidence="14">
    <location>
        <begin position="1202"/>
        <end position="1361"/>
    </location>
</feature>
<evidence type="ECO:0000313" key="18">
    <source>
        <dbReference type="RefSeq" id="XP_019053336.1"/>
    </source>
</evidence>
<feature type="domain" description="Toprim" evidence="15">
    <location>
        <begin position="454"/>
        <end position="568"/>
    </location>
</feature>
<feature type="domain" description="Topo IIA-type catalytic" evidence="16">
    <location>
        <begin position="702"/>
        <end position="1125"/>
    </location>
</feature>
<dbReference type="STRING" id="4432.A0A1U8Q5L4"/>
<dbReference type="SUPFAM" id="SSF56719">
    <property type="entry name" value="Type II DNA topoisomerase"/>
    <property type="match status" value="1"/>
</dbReference>
<dbReference type="Pfam" id="PF02518">
    <property type="entry name" value="HATPase_c"/>
    <property type="match status" value="1"/>
</dbReference>
<dbReference type="InterPro" id="IPR018522">
    <property type="entry name" value="TopoIIA_CS"/>
</dbReference>
<dbReference type="CDD" id="cd03365">
    <property type="entry name" value="TOPRIM_TopoIIA"/>
    <property type="match status" value="1"/>
</dbReference>
<dbReference type="GO" id="GO:0005524">
    <property type="term" value="F:ATP binding"/>
    <property type="evidence" value="ECO:0007669"/>
    <property type="project" value="UniProtKB-UniRule"/>
</dbReference>
<dbReference type="Pfam" id="PF01751">
    <property type="entry name" value="Toprim"/>
    <property type="match status" value="1"/>
</dbReference>
<evidence type="ECO:0000256" key="12">
    <source>
        <dbReference type="PROSITE-ProRule" id="PRU01384"/>
    </source>
</evidence>
<dbReference type="InterPro" id="IPR002205">
    <property type="entry name" value="Topo_IIA_dom_A"/>
</dbReference>
<dbReference type="GO" id="GO:0005634">
    <property type="term" value="C:nucleus"/>
    <property type="evidence" value="ECO:0000318"/>
    <property type="project" value="GO_Central"/>
</dbReference>
<evidence type="ECO:0000256" key="4">
    <source>
        <dbReference type="ARBA" id="ARBA00011080"/>
    </source>
</evidence>
<dbReference type="GO" id="GO:0003677">
    <property type="term" value="F:DNA binding"/>
    <property type="evidence" value="ECO:0007669"/>
    <property type="project" value="UniProtKB-UniRule"/>
</dbReference>
<dbReference type="Proteomes" id="UP000189703">
    <property type="component" value="Unplaced"/>
</dbReference>
<reference evidence="18" key="1">
    <citation type="submission" date="2025-08" db="UniProtKB">
        <authorList>
            <consortium name="RefSeq"/>
        </authorList>
    </citation>
    <scope>IDENTIFICATION</scope>
</reference>
<dbReference type="OMA" id="DVKPHMI"/>
<evidence type="ECO:0000256" key="6">
    <source>
        <dbReference type="ARBA" id="ARBA00022741"/>
    </source>
</evidence>
<feature type="compositionally biased region" description="Basic and acidic residues" evidence="14">
    <location>
        <begin position="1295"/>
        <end position="1308"/>
    </location>
</feature>
<evidence type="ECO:0000256" key="2">
    <source>
        <dbReference type="ARBA" id="ARBA00001913"/>
    </source>
</evidence>
<comment type="subunit">
    <text evidence="13">Homodimer.</text>
</comment>
<dbReference type="GO" id="GO:0000819">
    <property type="term" value="P:sister chromatid segregation"/>
    <property type="evidence" value="ECO:0000318"/>
    <property type="project" value="GO_Central"/>
</dbReference>
<dbReference type="CDD" id="cd16930">
    <property type="entry name" value="HATPase_TopII-like"/>
    <property type="match status" value="1"/>
</dbReference>
<evidence type="ECO:0000256" key="1">
    <source>
        <dbReference type="ARBA" id="ARBA00000185"/>
    </source>
</evidence>
<dbReference type="EC" id="5.6.2.2" evidence="13"/>
<dbReference type="PANTHER" id="PTHR10169:SF38">
    <property type="entry name" value="DNA TOPOISOMERASE 2"/>
    <property type="match status" value="1"/>
</dbReference>
<dbReference type="GeneID" id="104597381"/>
<dbReference type="Pfam" id="PF00521">
    <property type="entry name" value="DNA_topoisoIV"/>
    <property type="match status" value="2"/>
</dbReference>
<evidence type="ECO:0000256" key="14">
    <source>
        <dbReference type="SAM" id="MobiDB-lite"/>
    </source>
</evidence>
<dbReference type="InterPro" id="IPR014721">
    <property type="entry name" value="Ribsml_uS5_D2-typ_fold_subgr"/>
</dbReference>
<sequence length="1471" mass="164634">MAFEKKFPLQTSNNVNVASSRPPVAPGKTIEETYQKKSQLEHILLRPDTYIGSIEKHTQTLWVYEGGEMVHRPVTYVPGLYKIFDEILVNAADNKQRDPSMDSVKVDIDVEQNCISVYNNGDGVPVEIHQEEGVYVPEMIFGHLLTSSNYDDTVKKTTGGRNGYGAKLTNIFSTEFIIQTADGRRQKKYKQVFSNNMGKKSEPTITKCKEGENWTKVTFKPDLAKFNMTHLEDDVLALMKKRVIDLAGCLGKTVKVELNGQRVPVKSFLDYVNLYLQSASKTRPESLPRITEKVNERWEICVSLSEGQFQQVSFVNGIATIKGGTHVDYVTNQITNHVMTIVNKKNKNANLKAHTVKNHLWVFVNALIDNPAFDSQTKETLTTRQNSFGSKCELSQEFLKKVAKSGVVENLLSWADFKQSKDLKKTDGAKRQRITGITKLEDANDAGGKNSEKCTLILTEGDSAKALAMAGISVVGRNHYGVFPLRGKLLNVREANHKQIMENAEIQNIKQILGLQHGKEYDSVKSLRYGHLMIMTDQDHDGSHIKGLLINFIHTFWPSLLKIPSFLVEFITPVVKAIHKNGRVLSFYSMPEYESWKESLAGNASGWSIKYYKGLGTSTSKEGKEYFKDLDMHKKDFIWINEQDGDAIELAFSKKKIEARKNWLRNFEPGTYLDQKEKFIKYSDFVNKELILFSMADLQRSIPSMVDGLKPGQRKILFCAFKRNFIKEAKVAQFSGYVSEHSAYHHGEQSLMSTIIGMAQDYVGSNNINLFQPNGQFGTRHQGGKDHASARYIYTRLSPITRFLFPKDDDILLDYLNEDGQSIEPTWYMPIVPMVLVNGSEGIGTGWSSYIPNYNPRDIVANIRRLLNGEPMEAMDPWYKGFRGLIEKTATKEAGSSYTVSGIIEDSDYREHNDDTTVHFEVILSEENLQAAKQEGLMKKFKLTTTISTSNMHLFDPKGVIKKYDNPEQILSALLEEFFHLRLEFYEKRKKVLLDNLELDLLKLDNKVRFILGVVKGEIIVSNRKRADLFLELQQKGFTPFPKKTKTVEVAVAGATEDAEENEENSEVVSSKGVRASDYEYLLSMAIGTLTLEKVQELCADSNKLNHEVDELRKATPKTLWLRDLDALEKELDEQDKNDAQAEDARKELKSRVMSDAGLKVSRQAPKNPRKTNAKKNNNLEPVAESVAASVGSAMETGNVAEVAKPKGRGGPMKASAKKQDQLALADSDEDDEDVLELKERLAAYNLDSSPDQSAAMETEVAKPPAARKKGPSKMAAAQKKHPSSYTENSDDDDVTMHTIEENMRENGNDEDFEPEAAGPRGGKKGGRKPAAAKVKTAAAKPTAATKKRGPANKQPSLLSQKLITEVLKPVDNSGVSPEKKVRKMRAFPFNRKSASVLGRVSGKVGEVSPKLSEEEPGSSSGSASTNTEEVSEVVARPRPQRANRGKARYVLSDSESDDAEEDSDFNEDED</sequence>
<keyword evidence="11 12" id="KW-0413">Isomerase</keyword>
<dbReference type="Pfam" id="PF00204">
    <property type="entry name" value="DNA_gyraseB"/>
    <property type="match status" value="1"/>
</dbReference>
<comment type="function">
    <text evidence="13">Control of topological states of DNA by transient breakage and subsequent rejoining of DNA strands. Topoisomerase II makes double-strand breaks.</text>
</comment>
<dbReference type="SMART" id="SM00433">
    <property type="entry name" value="TOP2c"/>
    <property type="match status" value="1"/>
</dbReference>
<dbReference type="RefSeq" id="XP_019053336.1">
    <property type="nucleotide sequence ID" value="XM_019197791.1"/>
</dbReference>
<comment type="cofactor">
    <cofactor evidence="3">
        <name>Mg(2+)</name>
        <dbReference type="ChEBI" id="CHEBI:18420"/>
    </cofactor>
</comment>
<dbReference type="GO" id="GO:0046872">
    <property type="term" value="F:metal ion binding"/>
    <property type="evidence" value="ECO:0007669"/>
    <property type="project" value="UniProtKB-KW"/>
</dbReference>
<feature type="compositionally biased region" description="Low complexity" evidence="14">
    <location>
        <begin position="1329"/>
        <end position="1345"/>
    </location>
</feature>
<comment type="cofactor">
    <cofactor evidence="2">
        <name>Ca(2+)</name>
        <dbReference type="ChEBI" id="CHEBI:29108"/>
    </cofactor>
</comment>
<feature type="compositionally biased region" description="Basic residues" evidence="14">
    <location>
        <begin position="1439"/>
        <end position="1448"/>
    </location>
</feature>
<dbReference type="InterPro" id="IPR003594">
    <property type="entry name" value="HATPase_dom"/>
</dbReference>
<evidence type="ECO:0000256" key="3">
    <source>
        <dbReference type="ARBA" id="ARBA00001946"/>
    </source>
</evidence>
<keyword evidence="9 12" id="KW-0799">Topoisomerase</keyword>
<dbReference type="InterPro" id="IPR020568">
    <property type="entry name" value="Ribosomal_Su5_D2-typ_SF"/>
</dbReference>
<keyword evidence="10 12" id="KW-0238">DNA-binding</keyword>
<dbReference type="InterPro" id="IPR031660">
    <property type="entry name" value="TOPRIM_C"/>
</dbReference>
<evidence type="ECO:0000256" key="10">
    <source>
        <dbReference type="ARBA" id="ARBA00023125"/>
    </source>
</evidence>
<keyword evidence="6 13" id="KW-0547">Nucleotide-binding</keyword>
<evidence type="ECO:0000256" key="5">
    <source>
        <dbReference type="ARBA" id="ARBA00022723"/>
    </source>
</evidence>
<evidence type="ECO:0000256" key="11">
    <source>
        <dbReference type="ARBA" id="ARBA00023235"/>
    </source>
</evidence>
<dbReference type="InterPro" id="IPR001241">
    <property type="entry name" value="Topo_IIA"/>
</dbReference>
<dbReference type="FunFam" id="1.10.268.10:FF:000006">
    <property type="entry name" value="DNA topoisomerase 2"/>
    <property type="match status" value="1"/>
</dbReference>
<evidence type="ECO:0000256" key="8">
    <source>
        <dbReference type="ARBA" id="ARBA00022842"/>
    </source>
</evidence>
<dbReference type="Gene3D" id="3.30.565.10">
    <property type="entry name" value="Histidine kinase-like ATPase, C-terminal domain"/>
    <property type="match status" value="1"/>
</dbReference>
<dbReference type="CDD" id="cd00187">
    <property type="entry name" value="TOP4c"/>
    <property type="match status" value="1"/>
</dbReference>
<dbReference type="Pfam" id="PF16898">
    <property type="entry name" value="TOPRIM_C"/>
    <property type="match status" value="1"/>
</dbReference>
<comment type="similarity">
    <text evidence="4 13">Belongs to the type II topoisomerase family.</text>
</comment>
<dbReference type="InterPro" id="IPR013758">
    <property type="entry name" value="Topo_IIA_A/C_ab"/>
</dbReference>
<dbReference type="InterPro" id="IPR006171">
    <property type="entry name" value="TOPRIM_dom"/>
</dbReference>
<dbReference type="InterPro" id="IPR013760">
    <property type="entry name" value="Topo_IIA-like_dom_sf"/>
</dbReference>
<accession>A0A1U8Q5L4</accession>
<dbReference type="OrthoDB" id="276498at2759"/>
<dbReference type="FunFam" id="3.30.1490.30:FF:000001">
    <property type="entry name" value="DNA topoisomerase 2"/>
    <property type="match status" value="1"/>
</dbReference>
<evidence type="ECO:0000256" key="9">
    <source>
        <dbReference type="ARBA" id="ARBA00023029"/>
    </source>
</evidence>
<comment type="catalytic activity">
    <reaction evidence="1 12 13">
        <text>ATP-dependent breakage, passage and rejoining of double-stranded DNA.</text>
        <dbReference type="EC" id="5.6.2.2"/>
    </reaction>
</comment>
<dbReference type="PANTHER" id="PTHR10169">
    <property type="entry name" value="DNA TOPOISOMERASE/GYRASE"/>
    <property type="match status" value="1"/>
</dbReference>
<dbReference type="Gene3D" id="3.30.1490.30">
    <property type="match status" value="1"/>
</dbReference>
<dbReference type="PRINTS" id="PR01158">
    <property type="entry name" value="TOPISMRASEII"/>
</dbReference>